<keyword evidence="2" id="KW-1185">Reference proteome</keyword>
<evidence type="ECO:0000313" key="1">
    <source>
        <dbReference type="EMBL" id="GIG00306.1"/>
    </source>
</evidence>
<proteinExistence type="predicted"/>
<reference evidence="1 2" key="1">
    <citation type="submission" date="2021-01" db="EMBL/GenBank/DDBJ databases">
        <title>Whole genome shotgun sequence of Catellatospora citrea NBRC 14495.</title>
        <authorList>
            <person name="Komaki H."/>
            <person name="Tamura T."/>
        </authorList>
    </citation>
    <scope>NUCLEOTIDE SEQUENCE [LARGE SCALE GENOMIC DNA]</scope>
    <source>
        <strain evidence="1 2">NBRC 14495</strain>
    </source>
</reference>
<accession>A0A8J3KNJ9</accession>
<dbReference type="EMBL" id="BONH01000027">
    <property type="protein sequence ID" value="GIG00306.1"/>
    <property type="molecule type" value="Genomic_DNA"/>
</dbReference>
<evidence type="ECO:0000313" key="2">
    <source>
        <dbReference type="Proteomes" id="UP000659904"/>
    </source>
</evidence>
<dbReference type="RefSeq" id="WP_203832064.1">
    <property type="nucleotide sequence ID" value="NZ_BONH01000027.1"/>
</dbReference>
<protein>
    <submittedName>
        <fullName evidence="1">Uncharacterized protein</fullName>
    </submittedName>
</protein>
<sequence length="92" mass="10466">MSSDRLINRRFEYNGHHCTVADYDGGKRLAIVMDDQPHVVYSVNIDLSDRNIGRQLDLFLSDGQYYAWPARGRGKPPALLTPDAMVERTKEA</sequence>
<dbReference type="Proteomes" id="UP000659904">
    <property type="component" value="Unassembled WGS sequence"/>
</dbReference>
<organism evidence="1 2">
    <name type="scientific">Catellatospora citrea</name>
    <dbReference type="NCBI Taxonomy" id="53366"/>
    <lineage>
        <taxon>Bacteria</taxon>
        <taxon>Bacillati</taxon>
        <taxon>Actinomycetota</taxon>
        <taxon>Actinomycetes</taxon>
        <taxon>Micromonosporales</taxon>
        <taxon>Micromonosporaceae</taxon>
        <taxon>Catellatospora</taxon>
    </lineage>
</organism>
<name>A0A8J3KNJ9_9ACTN</name>
<dbReference type="AlphaFoldDB" id="A0A8J3KNJ9"/>
<comment type="caution">
    <text evidence="1">The sequence shown here is derived from an EMBL/GenBank/DDBJ whole genome shotgun (WGS) entry which is preliminary data.</text>
</comment>
<gene>
    <name evidence="1" type="ORF">Cci01nite_53990</name>
</gene>